<dbReference type="SUPFAM" id="SSF53187">
    <property type="entry name" value="Zn-dependent exopeptidases"/>
    <property type="match status" value="1"/>
</dbReference>
<evidence type="ECO:0000313" key="1">
    <source>
        <dbReference type="EMBL" id="SEO77105.1"/>
    </source>
</evidence>
<keyword evidence="2" id="KW-1185">Reference proteome</keyword>
<evidence type="ECO:0000313" key="2">
    <source>
        <dbReference type="Proteomes" id="UP000199126"/>
    </source>
</evidence>
<accession>A0A1H8SEV6</accession>
<protein>
    <submittedName>
        <fullName evidence="1">Succinylglutamate desuccinylase / Aspartoacylase family protein</fullName>
    </submittedName>
</protein>
<name>A0A1H8SEV6_9EURY</name>
<dbReference type="GO" id="GO:0016788">
    <property type="term" value="F:hydrolase activity, acting on ester bonds"/>
    <property type="evidence" value="ECO:0007669"/>
    <property type="project" value="InterPro"/>
</dbReference>
<dbReference type="GO" id="GO:0046872">
    <property type="term" value="F:metal ion binding"/>
    <property type="evidence" value="ECO:0007669"/>
    <property type="project" value="UniProtKB-KW"/>
</dbReference>
<dbReference type="OrthoDB" id="170089at2157"/>
<gene>
    <name evidence="1" type="ORF">SAMN04487948_10531</name>
</gene>
<dbReference type="Gene3D" id="3.40.630.10">
    <property type="entry name" value="Zn peptidases"/>
    <property type="match status" value="1"/>
</dbReference>
<reference evidence="2" key="1">
    <citation type="submission" date="2016-10" db="EMBL/GenBank/DDBJ databases">
        <authorList>
            <person name="Varghese N."/>
            <person name="Submissions S."/>
        </authorList>
    </citation>
    <scope>NUCLEOTIDE SEQUENCE [LARGE SCALE GENOMIC DNA]</scope>
    <source>
        <strain evidence="2">CGMCC 1.10121</strain>
    </source>
</reference>
<organism evidence="1 2">
    <name type="scientific">Halogranum amylolyticum</name>
    <dbReference type="NCBI Taxonomy" id="660520"/>
    <lineage>
        <taxon>Archaea</taxon>
        <taxon>Methanobacteriati</taxon>
        <taxon>Methanobacteriota</taxon>
        <taxon>Stenosarchaea group</taxon>
        <taxon>Halobacteria</taxon>
        <taxon>Halobacteriales</taxon>
        <taxon>Haloferacaceae</taxon>
    </lineage>
</organism>
<sequence>MSGWKTASAATEWEIDAGTLVVLPTANVQAVERESRTYPEGRDLNRQFERGKPPKTQLAHDIWYTIVRHDPDVLVDLHSSMGFQADDDGYVGQNIFHSQRGTMGPDAEEATAYLNENYVPESRKPRYAFVTTTMSKNLAMIADKARADLGIPTAIFEVTEADLPVETRAAWTEAYTRWIFHHWGLKELQKTGSV</sequence>
<dbReference type="Proteomes" id="UP000199126">
    <property type="component" value="Unassembled WGS sequence"/>
</dbReference>
<dbReference type="EMBL" id="FODV01000005">
    <property type="protein sequence ID" value="SEO77105.1"/>
    <property type="molecule type" value="Genomic_DNA"/>
</dbReference>
<dbReference type="AlphaFoldDB" id="A0A1H8SEV6"/>
<dbReference type="RefSeq" id="WP_089824018.1">
    <property type="nucleotide sequence ID" value="NZ_FODV01000005.1"/>
</dbReference>
<proteinExistence type="predicted"/>